<reference evidence="1" key="1">
    <citation type="submission" date="2020-03" db="EMBL/GenBank/DDBJ databases">
        <title>The deep terrestrial virosphere.</title>
        <authorList>
            <person name="Holmfeldt K."/>
            <person name="Nilsson E."/>
            <person name="Simone D."/>
            <person name="Lopez-Fernandez M."/>
            <person name="Wu X."/>
            <person name="de Brujin I."/>
            <person name="Lundin D."/>
            <person name="Andersson A."/>
            <person name="Bertilsson S."/>
            <person name="Dopson M."/>
        </authorList>
    </citation>
    <scope>NUCLEOTIDE SEQUENCE</scope>
    <source>
        <strain evidence="1">TM448A00287</strain>
        <strain evidence="2">TM448B00362</strain>
    </source>
</reference>
<evidence type="ECO:0000313" key="2">
    <source>
        <dbReference type="EMBL" id="QJH95257.1"/>
    </source>
</evidence>
<protein>
    <recommendedName>
        <fullName evidence="3">Nucleotide modification associated domain-containing protein</fullName>
    </recommendedName>
</protein>
<proteinExistence type="predicted"/>
<organism evidence="1">
    <name type="scientific">viral metagenome</name>
    <dbReference type="NCBI Taxonomy" id="1070528"/>
    <lineage>
        <taxon>unclassified sequences</taxon>
        <taxon>metagenomes</taxon>
        <taxon>organismal metagenomes</taxon>
    </lineage>
</organism>
<dbReference type="AlphaFoldDB" id="A0A6H1ZEN3"/>
<dbReference type="EMBL" id="MT144616">
    <property type="protein sequence ID" value="QJH95257.1"/>
    <property type="molecule type" value="Genomic_DNA"/>
</dbReference>
<gene>
    <name evidence="1" type="ORF">TM448A00287_0003</name>
    <name evidence="2" type="ORF">TM448B00362_0003</name>
</gene>
<accession>A0A6H1ZEN3</accession>
<sequence>MELNDLIGYIKELDLKAVDIICKKNHDYAAPESDKDNPLKLFKNLMACEFMGITKTEQGMLIRLTDKFSRLCNLLKEGHKIAVKDESLEDTVIDIQNYLKLLLAYRKVKKSYENPPQGQKPD</sequence>
<evidence type="ECO:0000313" key="1">
    <source>
        <dbReference type="EMBL" id="QJA45881.1"/>
    </source>
</evidence>
<name>A0A6H1ZEN3_9ZZZZ</name>
<dbReference type="EMBL" id="MT143999">
    <property type="protein sequence ID" value="QJA45881.1"/>
    <property type="molecule type" value="Genomic_DNA"/>
</dbReference>
<evidence type="ECO:0008006" key="3">
    <source>
        <dbReference type="Google" id="ProtNLM"/>
    </source>
</evidence>